<comment type="subcellular location">
    <subcellularLocation>
        <location evidence="1">Secreted</location>
    </subcellularLocation>
</comment>
<dbReference type="InterPro" id="IPR008983">
    <property type="entry name" value="Tumour_necrosis_fac-like_dom"/>
</dbReference>
<reference evidence="5 6" key="1">
    <citation type="journal article" date="2018" name="G3 (Bethesda)">
        <title>A High-Quality Reference Genome for the Invasive Mosquitofish Gambusia affinis Using a Chicago Library.</title>
        <authorList>
            <person name="Hoffberg S.L."/>
            <person name="Troendle N.J."/>
            <person name="Glenn T.C."/>
            <person name="Mahmud O."/>
            <person name="Louha S."/>
            <person name="Chalopin D."/>
            <person name="Bennetzen J.L."/>
            <person name="Mauricio R."/>
        </authorList>
    </citation>
    <scope>NUCLEOTIDE SEQUENCE [LARGE SCALE GENOMIC DNA]</scope>
    <source>
        <strain evidence="5">NE01/NJP1002.9</strain>
        <tissue evidence="5">Muscle</tissue>
    </source>
</reference>
<sequence length="134" mass="14597">QHQVAFSAALPTTATIGPVNVLYPLVYKHVLSNIGGHYSPVTGYFTAPVRGIYYFSFSSFCWTGDGTSGGSLYRNENQVVSWYGYSKSHPISGSNSAILLLQAGDMVNVRLWDGRKISDNGNKYSTFSGFLLSP</sequence>
<dbReference type="PROSITE" id="PS50871">
    <property type="entry name" value="C1Q"/>
    <property type="match status" value="1"/>
</dbReference>
<dbReference type="Proteomes" id="UP000250572">
    <property type="component" value="Unassembled WGS sequence"/>
</dbReference>
<feature type="domain" description="C1q" evidence="4">
    <location>
        <begin position="1"/>
        <end position="134"/>
    </location>
</feature>
<protein>
    <recommendedName>
        <fullName evidence="4">C1q domain-containing protein</fullName>
    </recommendedName>
</protein>
<dbReference type="Pfam" id="PF00386">
    <property type="entry name" value="C1q"/>
    <property type="match status" value="1"/>
</dbReference>
<keyword evidence="6" id="KW-1185">Reference proteome</keyword>
<evidence type="ECO:0000313" key="6">
    <source>
        <dbReference type="Proteomes" id="UP000250572"/>
    </source>
</evidence>
<evidence type="ECO:0000256" key="1">
    <source>
        <dbReference type="ARBA" id="ARBA00004613"/>
    </source>
</evidence>
<proteinExistence type="predicted"/>
<dbReference type="PANTHER" id="PTHR22923">
    <property type="entry name" value="CEREBELLIN-RELATED"/>
    <property type="match status" value="1"/>
</dbReference>
<dbReference type="PRINTS" id="PR00007">
    <property type="entry name" value="COMPLEMNTC1Q"/>
</dbReference>
<keyword evidence="3" id="KW-0732">Signal</keyword>
<comment type="caution">
    <text evidence="5">The sequence shown here is derived from an EMBL/GenBank/DDBJ whole genome shotgun (WGS) entry which is preliminary data.</text>
</comment>
<dbReference type="SUPFAM" id="SSF49842">
    <property type="entry name" value="TNF-like"/>
    <property type="match status" value="1"/>
</dbReference>
<name>A0A315W4C0_GAMAF</name>
<dbReference type="InterPro" id="IPR050822">
    <property type="entry name" value="Cerebellin_Synaptic_Org"/>
</dbReference>
<feature type="non-terminal residue" evidence="5">
    <location>
        <position position="1"/>
    </location>
</feature>
<evidence type="ECO:0000256" key="3">
    <source>
        <dbReference type="ARBA" id="ARBA00022729"/>
    </source>
</evidence>
<accession>A0A315W4C0</accession>
<dbReference type="InterPro" id="IPR001073">
    <property type="entry name" value="C1q_dom"/>
</dbReference>
<dbReference type="STRING" id="33528.ENSGAFP00000002734"/>
<evidence type="ECO:0000259" key="4">
    <source>
        <dbReference type="PROSITE" id="PS50871"/>
    </source>
</evidence>
<dbReference type="GO" id="GO:0005576">
    <property type="term" value="C:extracellular region"/>
    <property type="evidence" value="ECO:0007669"/>
    <property type="project" value="UniProtKB-SubCell"/>
</dbReference>
<organism evidence="5 6">
    <name type="scientific">Gambusia affinis</name>
    <name type="common">Western mosquitofish</name>
    <name type="synonym">Heterandria affinis</name>
    <dbReference type="NCBI Taxonomy" id="33528"/>
    <lineage>
        <taxon>Eukaryota</taxon>
        <taxon>Metazoa</taxon>
        <taxon>Chordata</taxon>
        <taxon>Craniata</taxon>
        <taxon>Vertebrata</taxon>
        <taxon>Euteleostomi</taxon>
        <taxon>Actinopterygii</taxon>
        <taxon>Neopterygii</taxon>
        <taxon>Teleostei</taxon>
        <taxon>Neoteleostei</taxon>
        <taxon>Acanthomorphata</taxon>
        <taxon>Ovalentaria</taxon>
        <taxon>Atherinomorphae</taxon>
        <taxon>Cyprinodontiformes</taxon>
        <taxon>Poeciliidae</taxon>
        <taxon>Poeciliinae</taxon>
        <taxon>Gambusia</taxon>
    </lineage>
</organism>
<feature type="non-terminal residue" evidence="5">
    <location>
        <position position="134"/>
    </location>
</feature>
<dbReference type="Gene3D" id="2.60.120.40">
    <property type="match status" value="1"/>
</dbReference>
<dbReference type="AlphaFoldDB" id="A0A315W4C0"/>
<gene>
    <name evidence="5" type="ORF">CCH79_00020674</name>
</gene>
<evidence type="ECO:0000256" key="2">
    <source>
        <dbReference type="ARBA" id="ARBA00022525"/>
    </source>
</evidence>
<evidence type="ECO:0000313" key="5">
    <source>
        <dbReference type="EMBL" id="PWA30424.1"/>
    </source>
</evidence>
<dbReference type="PANTHER" id="PTHR22923:SF102">
    <property type="entry name" value="CEREBELLIN 13-RELATED"/>
    <property type="match status" value="1"/>
</dbReference>
<dbReference type="EMBL" id="NHOQ01000396">
    <property type="protein sequence ID" value="PWA30424.1"/>
    <property type="molecule type" value="Genomic_DNA"/>
</dbReference>
<keyword evidence="2" id="KW-0964">Secreted</keyword>
<dbReference type="SMART" id="SM00110">
    <property type="entry name" value="C1Q"/>
    <property type="match status" value="1"/>
</dbReference>